<dbReference type="Proteomes" id="UP001187315">
    <property type="component" value="Unassembled WGS sequence"/>
</dbReference>
<evidence type="ECO:0000256" key="2">
    <source>
        <dbReference type="ARBA" id="ARBA00004496"/>
    </source>
</evidence>
<keyword evidence="7" id="KW-0333">Golgi apparatus</keyword>
<evidence type="ECO:0000256" key="9">
    <source>
        <dbReference type="SAM" id="Phobius"/>
    </source>
</evidence>
<accession>A0AA88J396</accession>
<evidence type="ECO:0000313" key="11">
    <source>
        <dbReference type="Proteomes" id="UP001187315"/>
    </source>
</evidence>
<sequence>MGTTLSEPCIYDKLSESIDILRQSGYRYGMSEREIEKFIKQVLETNEPRREPAQFPVLRASVKVITVVCVLLLMVLMFAYTQSLPASGSVGAAEQYNWSSPLSHIRLLSLPIAKKYNLHSFHAWWSVSHTLLNCSGCSTVSAVLEVSTLINNESVHKHTQPVLVKGGESLCLRRQQLEALHSSHSGCLSVLMEEKEELMSEVFPQGPANFSLLWRVDPESRDNVFHSLFPSALLCPLMQSVGRTVQRCRVTHSTSSQSRGECVLGWLLVGEGFPTVRVLPHQHCQTHCSSFNLWLEPGDLVYADPYFWQLELFPGRGENVVCDGSGVSDSSTLPSALHCV</sequence>
<evidence type="ECO:0008006" key="12">
    <source>
        <dbReference type="Google" id="ProtNLM"/>
    </source>
</evidence>
<gene>
    <name evidence="10" type="ORF">Q7C36_020455</name>
</gene>
<keyword evidence="5" id="KW-0735">Signal-anchor</keyword>
<evidence type="ECO:0000256" key="8">
    <source>
        <dbReference type="ARBA" id="ARBA00023136"/>
    </source>
</evidence>
<organism evidence="10 11">
    <name type="scientific">Tachysurus vachellii</name>
    <name type="common">Darkbarbel catfish</name>
    <name type="synonym">Pelteobagrus vachellii</name>
    <dbReference type="NCBI Taxonomy" id="175792"/>
    <lineage>
        <taxon>Eukaryota</taxon>
        <taxon>Metazoa</taxon>
        <taxon>Chordata</taxon>
        <taxon>Craniata</taxon>
        <taxon>Vertebrata</taxon>
        <taxon>Euteleostomi</taxon>
        <taxon>Actinopterygii</taxon>
        <taxon>Neopterygii</taxon>
        <taxon>Teleostei</taxon>
        <taxon>Ostariophysi</taxon>
        <taxon>Siluriformes</taxon>
        <taxon>Bagridae</taxon>
        <taxon>Tachysurus</taxon>
    </lineage>
</organism>
<protein>
    <recommendedName>
        <fullName evidence="12">CF089 protein</fullName>
    </recommendedName>
</protein>
<feature type="transmembrane region" description="Helical" evidence="9">
    <location>
        <begin position="60"/>
        <end position="80"/>
    </location>
</feature>
<comment type="caution">
    <text evidence="10">The sequence shown here is derived from an EMBL/GenBank/DDBJ whole genome shotgun (WGS) entry which is preliminary data.</text>
</comment>
<dbReference type="EMBL" id="JAVHJS010000022">
    <property type="protein sequence ID" value="KAK2821112.1"/>
    <property type="molecule type" value="Genomic_DNA"/>
</dbReference>
<keyword evidence="11" id="KW-1185">Reference proteome</keyword>
<keyword evidence="4 9" id="KW-0812">Transmembrane</keyword>
<evidence type="ECO:0000256" key="5">
    <source>
        <dbReference type="ARBA" id="ARBA00022968"/>
    </source>
</evidence>
<evidence type="ECO:0000256" key="7">
    <source>
        <dbReference type="ARBA" id="ARBA00023034"/>
    </source>
</evidence>
<evidence type="ECO:0000256" key="4">
    <source>
        <dbReference type="ARBA" id="ARBA00022692"/>
    </source>
</evidence>
<evidence type="ECO:0000256" key="3">
    <source>
        <dbReference type="ARBA" id="ARBA00022490"/>
    </source>
</evidence>
<proteinExistence type="predicted"/>
<dbReference type="PANTHER" id="PTHR35259">
    <property type="entry name" value="BOMBESIN RECEPTOR-ACTIVATED PROTEIN C6ORF89"/>
    <property type="match status" value="1"/>
</dbReference>
<keyword evidence="8 9" id="KW-0472">Membrane</keyword>
<reference evidence="10" key="1">
    <citation type="submission" date="2023-08" db="EMBL/GenBank/DDBJ databases">
        <title>Pelteobagrus vachellii genome.</title>
        <authorList>
            <person name="Liu H."/>
        </authorList>
    </citation>
    <scope>NUCLEOTIDE SEQUENCE</scope>
    <source>
        <strain evidence="10">PRFRI_2022a</strain>
        <tissue evidence="10">Muscle</tissue>
    </source>
</reference>
<dbReference type="GO" id="GO:0005730">
    <property type="term" value="C:nucleolus"/>
    <property type="evidence" value="ECO:0007669"/>
    <property type="project" value="TreeGrafter"/>
</dbReference>
<dbReference type="GO" id="GO:0000139">
    <property type="term" value="C:Golgi membrane"/>
    <property type="evidence" value="ECO:0007669"/>
    <property type="project" value="UniProtKB-SubCell"/>
</dbReference>
<evidence type="ECO:0000256" key="1">
    <source>
        <dbReference type="ARBA" id="ARBA00004323"/>
    </source>
</evidence>
<evidence type="ECO:0000256" key="6">
    <source>
        <dbReference type="ARBA" id="ARBA00022989"/>
    </source>
</evidence>
<dbReference type="PANTHER" id="PTHR35259:SF1">
    <property type="entry name" value="BOMBESIN RECEPTOR-ACTIVATED PROTEIN C6ORF89"/>
    <property type="match status" value="1"/>
</dbReference>
<comment type="subcellular location">
    <subcellularLocation>
        <location evidence="2">Cytoplasm</location>
    </subcellularLocation>
    <subcellularLocation>
        <location evidence="1">Golgi apparatus membrane</location>
        <topology evidence="1">Single-pass type II membrane protein</topology>
    </subcellularLocation>
</comment>
<dbReference type="InterPro" id="IPR038757">
    <property type="entry name" value="BRAP"/>
</dbReference>
<keyword evidence="6 9" id="KW-1133">Transmembrane helix</keyword>
<dbReference type="AlphaFoldDB" id="A0AA88J396"/>
<keyword evidence="3" id="KW-0963">Cytoplasm</keyword>
<name>A0AA88J396_TACVA</name>
<evidence type="ECO:0000313" key="10">
    <source>
        <dbReference type="EMBL" id="KAK2821112.1"/>
    </source>
</evidence>